<dbReference type="WBParaSite" id="jg25916">
    <property type="protein sequence ID" value="jg25916"/>
    <property type="gene ID" value="jg25916"/>
</dbReference>
<reference evidence="2" key="1">
    <citation type="submission" date="2022-11" db="UniProtKB">
        <authorList>
            <consortium name="WormBaseParasite"/>
        </authorList>
    </citation>
    <scope>IDENTIFICATION</scope>
</reference>
<evidence type="ECO:0000313" key="1">
    <source>
        <dbReference type="Proteomes" id="UP000887574"/>
    </source>
</evidence>
<protein>
    <submittedName>
        <fullName evidence="2">Uncharacterized protein</fullName>
    </submittedName>
</protein>
<sequence length="108" mass="12188">MHPGCAALVREEHGLYFAAVLISDVLCLQQWEIMMSRICLLLKQSLLLIKTCKALLLVKQMQAYHHIALFVDTLQPVCITTFRVVMAANHLFGALFCLENDSHALMNC</sequence>
<proteinExistence type="predicted"/>
<evidence type="ECO:0000313" key="2">
    <source>
        <dbReference type="WBParaSite" id="jg25916"/>
    </source>
</evidence>
<keyword evidence="1" id="KW-1185">Reference proteome</keyword>
<dbReference type="AlphaFoldDB" id="A0A915E2Y1"/>
<dbReference type="Proteomes" id="UP000887574">
    <property type="component" value="Unplaced"/>
</dbReference>
<accession>A0A915E2Y1</accession>
<organism evidence="1 2">
    <name type="scientific">Ditylenchus dipsaci</name>
    <dbReference type="NCBI Taxonomy" id="166011"/>
    <lineage>
        <taxon>Eukaryota</taxon>
        <taxon>Metazoa</taxon>
        <taxon>Ecdysozoa</taxon>
        <taxon>Nematoda</taxon>
        <taxon>Chromadorea</taxon>
        <taxon>Rhabditida</taxon>
        <taxon>Tylenchina</taxon>
        <taxon>Tylenchomorpha</taxon>
        <taxon>Sphaerularioidea</taxon>
        <taxon>Anguinidae</taxon>
        <taxon>Anguininae</taxon>
        <taxon>Ditylenchus</taxon>
    </lineage>
</organism>
<name>A0A915E2Y1_9BILA</name>